<dbReference type="GO" id="GO:0016491">
    <property type="term" value="F:oxidoreductase activity"/>
    <property type="evidence" value="ECO:0007669"/>
    <property type="project" value="InterPro"/>
</dbReference>
<proteinExistence type="inferred from homology"/>
<evidence type="ECO:0000313" key="4">
    <source>
        <dbReference type="Proteomes" id="UP000521922"/>
    </source>
</evidence>
<dbReference type="GO" id="GO:0070967">
    <property type="term" value="F:coenzyme F420 binding"/>
    <property type="evidence" value="ECO:0007669"/>
    <property type="project" value="TreeGrafter"/>
</dbReference>
<dbReference type="Gene3D" id="2.30.110.10">
    <property type="entry name" value="Electron Transport, Fmn-binding Protein, Chain A"/>
    <property type="match status" value="1"/>
</dbReference>
<comment type="catalytic activity">
    <reaction evidence="2">
        <text>oxidized coenzyme F420-(gamma-L-Glu)(n) + a quinol + H(+) = reduced coenzyme F420-(gamma-L-Glu)(n) + a quinone</text>
        <dbReference type="Rhea" id="RHEA:39663"/>
        <dbReference type="Rhea" id="RHEA-COMP:12939"/>
        <dbReference type="Rhea" id="RHEA-COMP:14378"/>
        <dbReference type="ChEBI" id="CHEBI:15378"/>
        <dbReference type="ChEBI" id="CHEBI:24646"/>
        <dbReference type="ChEBI" id="CHEBI:132124"/>
        <dbReference type="ChEBI" id="CHEBI:133980"/>
        <dbReference type="ChEBI" id="CHEBI:139511"/>
    </reaction>
</comment>
<dbReference type="Pfam" id="PF04075">
    <property type="entry name" value="F420H2_quin_red"/>
    <property type="match status" value="1"/>
</dbReference>
<gene>
    <name evidence="3" type="ORF">BJ968_000006</name>
</gene>
<evidence type="ECO:0000256" key="2">
    <source>
        <dbReference type="ARBA" id="ARBA00049106"/>
    </source>
</evidence>
<dbReference type="GO" id="GO:0005886">
    <property type="term" value="C:plasma membrane"/>
    <property type="evidence" value="ECO:0007669"/>
    <property type="project" value="TreeGrafter"/>
</dbReference>
<comment type="similarity">
    <text evidence="1">Belongs to the F420H(2)-dependent quinone reductase family.</text>
</comment>
<dbReference type="PANTHER" id="PTHR39428:SF3">
    <property type="entry name" value="DEAZAFLAVIN-DEPENDENT NITROREDUCTASE"/>
    <property type="match status" value="1"/>
</dbReference>
<evidence type="ECO:0000313" key="3">
    <source>
        <dbReference type="EMBL" id="NYD20466.1"/>
    </source>
</evidence>
<dbReference type="Proteomes" id="UP000521922">
    <property type="component" value="Unassembled WGS sequence"/>
</dbReference>
<accession>A0A7Y9ARV4</accession>
<reference evidence="3 4" key="1">
    <citation type="submission" date="2020-07" db="EMBL/GenBank/DDBJ databases">
        <title>Sequencing the genomes of 1000 actinobacteria strains.</title>
        <authorList>
            <person name="Klenk H.-P."/>
        </authorList>
    </citation>
    <scope>NUCLEOTIDE SEQUENCE [LARGE SCALE GENOMIC DNA]</scope>
    <source>
        <strain evidence="3 4">DSM 7487</strain>
    </source>
</reference>
<dbReference type="PANTHER" id="PTHR39428">
    <property type="entry name" value="F420H(2)-DEPENDENT QUINONE REDUCTASE RV1261C"/>
    <property type="match status" value="1"/>
</dbReference>
<dbReference type="EMBL" id="JACCBB010000001">
    <property type="protein sequence ID" value="NYD20466.1"/>
    <property type="molecule type" value="Genomic_DNA"/>
</dbReference>
<dbReference type="NCBIfam" id="TIGR00026">
    <property type="entry name" value="hi_GC_TIGR00026"/>
    <property type="match status" value="1"/>
</dbReference>
<dbReference type="AlphaFoldDB" id="A0A7Y9ARV4"/>
<sequence>MTVPSDIDQRTIAEFRANGGRVGGPFTGAPMVLVHHTGRKSGQEFVTPMMYLPADDEGTEGDEGGAVYVFASNGGAAANPNWYHNLMASGSARIEKGTETFPVSVRELTGGERDAVYAEQVHRFPGFATYEQQTRGIRTIPVLELTRTTAP</sequence>
<comment type="caution">
    <text evidence="3">The sequence shown here is derived from an EMBL/GenBank/DDBJ whole genome shotgun (WGS) entry which is preliminary data.</text>
</comment>
<keyword evidence="4" id="KW-1185">Reference proteome</keyword>
<dbReference type="RefSeq" id="WP_179748118.1">
    <property type="nucleotide sequence ID" value="NZ_BAAAGN010000002.1"/>
</dbReference>
<dbReference type="InterPro" id="IPR004378">
    <property type="entry name" value="F420H2_quin_Rdtase"/>
</dbReference>
<organism evidence="3 4">
    <name type="scientific">Kineococcus aurantiacus</name>
    <dbReference type="NCBI Taxonomy" id="37633"/>
    <lineage>
        <taxon>Bacteria</taxon>
        <taxon>Bacillati</taxon>
        <taxon>Actinomycetota</taxon>
        <taxon>Actinomycetes</taxon>
        <taxon>Kineosporiales</taxon>
        <taxon>Kineosporiaceae</taxon>
        <taxon>Kineococcus</taxon>
    </lineage>
</organism>
<dbReference type="InterPro" id="IPR012349">
    <property type="entry name" value="Split_barrel_FMN-bd"/>
</dbReference>
<protein>
    <submittedName>
        <fullName evidence="3">Deazaflavin-dependent oxidoreductase (Nitroreductase family)</fullName>
    </submittedName>
</protein>
<name>A0A7Y9ARV4_9ACTN</name>
<evidence type="ECO:0000256" key="1">
    <source>
        <dbReference type="ARBA" id="ARBA00008710"/>
    </source>
</evidence>